<evidence type="ECO:0000313" key="4">
    <source>
        <dbReference type="Proteomes" id="UP000193922"/>
    </source>
</evidence>
<dbReference type="GO" id="GO:0016405">
    <property type="term" value="F:CoA-ligase activity"/>
    <property type="evidence" value="ECO:0007669"/>
    <property type="project" value="TreeGrafter"/>
</dbReference>
<dbReference type="GeneID" id="63808335"/>
<dbReference type="RefSeq" id="XP_040741384.1">
    <property type="nucleotide sequence ID" value="XM_040891687.1"/>
</dbReference>
<keyword evidence="4" id="KW-1185">Reference proteome</keyword>
<organism evidence="3 4">
    <name type="scientific">Linderina pennispora</name>
    <dbReference type="NCBI Taxonomy" id="61395"/>
    <lineage>
        <taxon>Eukaryota</taxon>
        <taxon>Fungi</taxon>
        <taxon>Fungi incertae sedis</taxon>
        <taxon>Zoopagomycota</taxon>
        <taxon>Kickxellomycotina</taxon>
        <taxon>Kickxellomycetes</taxon>
        <taxon>Kickxellales</taxon>
        <taxon>Kickxellaceae</taxon>
        <taxon>Linderina</taxon>
    </lineage>
</organism>
<sequence>MAPGRPRAHLRRHPSNTRQATRSTSTGIPSYLFESYERLFNDAQPRPLLIDAATSRTFTYELLRSHCVWLATALHTHLYLGREQLVGVLAPSGIDLPVIALATWMAGGTLMPLVPEATAAELAVIVDQARSMPHTFFVTGSLAGKIVQLVAEQSVALPNIVIIDDTPVEDLGGAPCFGLQELYRVGQELPPVSWEQWDRQRGVRDRSAIMYFQYHVLDDGDVDVTAAPVDHGSVINLYMANRPPTLRAASPAYSVLRMHSAFRTHIPLFDILCSGAQYVVARTFDPGLFSQSVAQHRLLNAELTYNEIAVLLQYIAIATDRSAAVGLLAPLRALFTESDRAQADLTPGLAFLLPDIRIIRTRFGSYLGPFVQNPLG</sequence>
<feature type="compositionally biased region" description="Basic residues" evidence="1">
    <location>
        <begin position="1"/>
        <end position="15"/>
    </location>
</feature>
<name>A0A1Y1W1Z0_9FUNG</name>
<evidence type="ECO:0000259" key="2">
    <source>
        <dbReference type="Pfam" id="PF00501"/>
    </source>
</evidence>
<proteinExistence type="predicted"/>
<evidence type="ECO:0000313" key="3">
    <source>
        <dbReference type="EMBL" id="ORX67497.1"/>
    </source>
</evidence>
<dbReference type="InterPro" id="IPR042099">
    <property type="entry name" value="ANL_N_sf"/>
</dbReference>
<comment type="caution">
    <text evidence="3">The sequence shown here is derived from an EMBL/GenBank/DDBJ whole genome shotgun (WGS) entry which is preliminary data.</text>
</comment>
<accession>A0A1Y1W1Z0</accession>
<dbReference type="Gene3D" id="3.40.50.12780">
    <property type="entry name" value="N-terminal domain of ligase-like"/>
    <property type="match status" value="1"/>
</dbReference>
<dbReference type="AlphaFoldDB" id="A0A1Y1W1Z0"/>
<dbReference type="Pfam" id="PF00501">
    <property type="entry name" value="AMP-binding"/>
    <property type="match status" value="1"/>
</dbReference>
<dbReference type="EMBL" id="MCFD01000012">
    <property type="protein sequence ID" value="ORX67497.1"/>
    <property type="molecule type" value="Genomic_DNA"/>
</dbReference>
<evidence type="ECO:0000256" key="1">
    <source>
        <dbReference type="SAM" id="MobiDB-lite"/>
    </source>
</evidence>
<gene>
    <name evidence="3" type="ORF">DL89DRAFT_45546</name>
</gene>
<dbReference type="InterPro" id="IPR000873">
    <property type="entry name" value="AMP-dep_synth/lig_dom"/>
</dbReference>
<reference evidence="3 4" key="1">
    <citation type="submission" date="2016-07" db="EMBL/GenBank/DDBJ databases">
        <title>Pervasive Adenine N6-methylation of Active Genes in Fungi.</title>
        <authorList>
            <consortium name="DOE Joint Genome Institute"/>
            <person name="Mondo S.J."/>
            <person name="Dannebaum R.O."/>
            <person name="Kuo R.C."/>
            <person name="Labutti K."/>
            <person name="Haridas S."/>
            <person name="Kuo A."/>
            <person name="Salamov A."/>
            <person name="Ahrendt S.R."/>
            <person name="Lipzen A."/>
            <person name="Sullivan W."/>
            <person name="Andreopoulos W.B."/>
            <person name="Clum A."/>
            <person name="Lindquist E."/>
            <person name="Daum C."/>
            <person name="Ramamoorthy G.K."/>
            <person name="Gryganskyi A."/>
            <person name="Culley D."/>
            <person name="Magnuson J.K."/>
            <person name="James T.Y."/>
            <person name="O'Malley M.A."/>
            <person name="Stajich J.E."/>
            <person name="Spatafora J.W."/>
            <person name="Visel A."/>
            <person name="Grigoriev I.V."/>
        </authorList>
    </citation>
    <scope>NUCLEOTIDE SEQUENCE [LARGE SCALE GENOMIC DNA]</scope>
    <source>
        <strain evidence="3 4">ATCC 12442</strain>
    </source>
</reference>
<dbReference type="OrthoDB" id="1935670at2759"/>
<feature type="region of interest" description="Disordered" evidence="1">
    <location>
        <begin position="1"/>
        <end position="24"/>
    </location>
</feature>
<protein>
    <recommendedName>
        <fullName evidence="2">AMP-dependent synthetase/ligase domain-containing protein</fullName>
    </recommendedName>
</protein>
<dbReference type="Proteomes" id="UP000193922">
    <property type="component" value="Unassembled WGS sequence"/>
</dbReference>
<dbReference type="SUPFAM" id="SSF56801">
    <property type="entry name" value="Acetyl-CoA synthetase-like"/>
    <property type="match status" value="1"/>
</dbReference>
<dbReference type="PANTHER" id="PTHR24096">
    <property type="entry name" value="LONG-CHAIN-FATTY-ACID--COA LIGASE"/>
    <property type="match status" value="1"/>
</dbReference>
<feature type="domain" description="AMP-dependent synthetase/ligase" evidence="2">
    <location>
        <begin position="46"/>
        <end position="131"/>
    </location>
</feature>